<dbReference type="RefSeq" id="WP_380019157.1">
    <property type="nucleotide sequence ID" value="NZ_JBHSHD010000003.1"/>
</dbReference>
<dbReference type="InterPro" id="IPR029058">
    <property type="entry name" value="AB_hydrolase_fold"/>
</dbReference>
<evidence type="ECO:0000313" key="4">
    <source>
        <dbReference type="Proteomes" id="UP001595886"/>
    </source>
</evidence>
<dbReference type="EMBL" id="JBHSHD010000003">
    <property type="protein sequence ID" value="MFC4819398.1"/>
    <property type="molecule type" value="Genomic_DNA"/>
</dbReference>
<organism evidence="3 4">
    <name type="scientific">Dokdonella ginsengisoli</name>
    <dbReference type="NCBI Taxonomy" id="363846"/>
    <lineage>
        <taxon>Bacteria</taxon>
        <taxon>Pseudomonadati</taxon>
        <taxon>Pseudomonadota</taxon>
        <taxon>Gammaproteobacteria</taxon>
        <taxon>Lysobacterales</taxon>
        <taxon>Rhodanobacteraceae</taxon>
        <taxon>Dokdonella</taxon>
    </lineage>
</organism>
<gene>
    <name evidence="3" type="ORF">ACFO6Q_03635</name>
</gene>
<comment type="caution">
    <text evidence="3">The sequence shown here is derived from an EMBL/GenBank/DDBJ whole genome shotgun (WGS) entry which is preliminary data.</text>
</comment>
<feature type="region of interest" description="Disordered" evidence="1">
    <location>
        <begin position="1"/>
        <end position="30"/>
    </location>
</feature>
<dbReference type="PANTHER" id="PTHR37946">
    <property type="entry name" value="SLL1969 PROTEIN"/>
    <property type="match status" value="1"/>
</dbReference>
<dbReference type="Gene3D" id="3.40.50.1820">
    <property type="entry name" value="alpha/beta hydrolase"/>
    <property type="match status" value="1"/>
</dbReference>
<dbReference type="Pfam" id="PF12697">
    <property type="entry name" value="Abhydrolase_6"/>
    <property type="match status" value="1"/>
</dbReference>
<dbReference type="InterPro" id="IPR000073">
    <property type="entry name" value="AB_hydrolase_1"/>
</dbReference>
<dbReference type="Proteomes" id="UP001595886">
    <property type="component" value="Unassembled WGS sequence"/>
</dbReference>
<feature type="compositionally biased region" description="Polar residues" evidence="1">
    <location>
        <begin position="1"/>
        <end position="12"/>
    </location>
</feature>
<evidence type="ECO:0000259" key="2">
    <source>
        <dbReference type="Pfam" id="PF12697"/>
    </source>
</evidence>
<evidence type="ECO:0000313" key="3">
    <source>
        <dbReference type="EMBL" id="MFC4819398.1"/>
    </source>
</evidence>
<name>A0ABV9QPX8_9GAMM</name>
<keyword evidence="4" id="KW-1185">Reference proteome</keyword>
<evidence type="ECO:0000256" key="1">
    <source>
        <dbReference type="SAM" id="MobiDB-lite"/>
    </source>
</evidence>
<feature type="domain" description="AB hydrolase-1" evidence="2">
    <location>
        <begin position="36"/>
        <end position="162"/>
    </location>
</feature>
<sequence>MKSGGRSATSAALRSAPSERVRRDPTAASAPPREHVILLHGIWMRGLTLTYLSRQLRRAGYSVETMDYASVFTGFEPAVEQLRARLRAVEAPAVHLVGHSLGGLVALEATRGVRGLPRGRVVGLGSPLRGSAVARGLAAVPGGRWLMGHSVEPLLAGLDDWRGSRKVGVIAGRLPFGLGFAFGTLSAPHDGTVAVAETQLPGISDHCTVSASHTGMLLSHEVADLVVEFLRHGRFER</sequence>
<dbReference type="PANTHER" id="PTHR37946:SF1">
    <property type="entry name" value="SLL1969 PROTEIN"/>
    <property type="match status" value="1"/>
</dbReference>
<proteinExistence type="predicted"/>
<accession>A0ABV9QPX8</accession>
<dbReference type="SUPFAM" id="SSF53474">
    <property type="entry name" value="alpha/beta-Hydrolases"/>
    <property type="match status" value="1"/>
</dbReference>
<protein>
    <submittedName>
        <fullName evidence="3">Esterase/lipase family protein</fullName>
    </submittedName>
</protein>
<reference evidence="4" key="1">
    <citation type="journal article" date="2019" name="Int. J. Syst. Evol. Microbiol.">
        <title>The Global Catalogue of Microorganisms (GCM) 10K type strain sequencing project: providing services to taxonomists for standard genome sequencing and annotation.</title>
        <authorList>
            <consortium name="The Broad Institute Genomics Platform"/>
            <consortium name="The Broad Institute Genome Sequencing Center for Infectious Disease"/>
            <person name="Wu L."/>
            <person name="Ma J."/>
        </authorList>
    </citation>
    <scope>NUCLEOTIDE SEQUENCE [LARGE SCALE GENOMIC DNA]</scope>
    <source>
        <strain evidence="4">CCUG 30340</strain>
    </source>
</reference>